<accession>A0A2K3NW58</accession>
<organism evidence="2 3">
    <name type="scientific">Trifolium pratense</name>
    <name type="common">Red clover</name>
    <dbReference type="NCBI Taxonomy" id="57577"/>
    <lineage>
        <taxon>Eukaryota</taxon>
        <taxon>Viridiplantae</taxon>
        <taxon>Streptophyta</taxon>
        <taxon>Embryophyta</taxon>
        <taxon>Tracheophyta</taxon>
        <taxon>Spermatophyta</taxon>
        <taxon>Magnoliopsida</taxon>
        <taxon>eudicotyledons</taxon>
        <taxon>Gunneridae</taxon>
        <taxon>Pentapetalae</taxon>
        <taxon>rosids</taxon>
        <taxon>fabids</taxon>
        <taxon>Fabales</taxon>
        <taxon>Fabaceae</taxon>
        <taxon>Papilionoideae</taxon>
        <taxon>50 kb inversion clade</taxon>
        <taxon>NPAAA clade</taxon>
        <taxon>Hologalegina</taxon>
        <taxon>IRL clade</taxon>
        <taxon>Trifolieae</taxon>
        <taxon>Trifolium</taxon>
    </lineage>
</organism>
<evidence type="ECO:0000313" key="3">
    <source>
        <dbReference type="Proteomes" id="UP000236291"/>
    </source>
</evidence>
<gene>
    <name evidence="2" type="ORF">L195_g003762</name>
</gene>
<comment type="caution">
    <text evidence="2">The sequence shown here is derived from an EMBL/GenBank/DDBJ whole genome shotgun (WGS) entry which is preliminary data.</text>
</comment>
<reference evidence="2 3" key="2">
    <citation type="journal article" date="2017" name="Front. Plant Sci.">
        <title>Gene Classification and Mining of Molecular Markers Useful in Red Clover (Trifolium pratense) Breeding.</title>
        <authorList>
            <person name="Istvanek J."/>
            <person name="Dluhosova J."/>
            <person name="Dluhos P."/>
            <person name="Patkova L."/>
            <person name="Nedelnik J."/>
            <person name="Repkova J."/>
        </authorList>
    </citation>
    <scope>NUCLEOTIDE SEQUENCE [LARGE SCALE GENOMIC DNA]</scope>
    <source>
        <strain evidence="3">cv. Tatra</strain>
        <tissue evidence="2">Young leaves</tissue>
    </source>
</reference>
<dbReference type="EMBL" id="ASHM01001783">
    <property type="protein sequence ID" value="PNY07274.1"/>
    <property type="molecule type" value="Genomic_DNA"/>
</dbReference>
<proteinExistence type="predicted"/>
<feature type="compositionally biased region" description="Polar residues" evidence="1">
    <location>
        <begin position="49"/>
        <end position="58"/>
    </location>
</feature>
<reference evidence="2 3" key="1">
    <citation type="journal article" date="2014" name="Am. J. Bot.">
        <title>Genome assembly and annotation for red clover (Trifolium pratense; Fabaceae).</title>
        <authorList>
            <person name="Istvanek J."/>
            <person name="Jaros M."/>
            <person name="Krenek A."/>
            <person name="Repkova J."/>
        </authorList>
    </citation>
    <scope>NUCLEOTIDE SEQUENCE [LARGE SCALE GENOMIC DNA]</scope>
    <source>
        <strain evidence="3">cv. Tatra</strain>
        <tissue evidence="2">Young leaves</tissue>
    </source>
</reference>
<feature type="region of interest" description="Disordered" evidence="1">
    <location>
        <begin position="1"/>
        <end position="58"/>
    </location>
</feature>
<protein>
    <submittedName>
        <fullName evidence="2">Uncharacterized protein</fullName>
    </submittedName>
</protein>
<sequence>MYKGEGCFALGGKDGSTCSQIPSHHPSKDPEGSVYGTTDVGSYNHEQDYNNQVLTRGA</sequence>
<evidence type="ECO:0000313" key="2">
    <source>
        <dbReference type="EMBL" id="PNY07274.1"/>
    </source>
</evidence>
<name>A0A2K3NW58_TRIPR</name>
<evidence type="ECO:0000256" key="1">
    <source>
        <dbReference type="SAM" id="MobiDB-lite"/>
    </source>
</evidence>
<dbReference type="AlphaFoldDB" id="A0A2K3NW58"/>
<dbReference type="Proteomes" id="UP000236291">
    <property type="component" value="Unassembled WGS sequence"/>
</dbReference>